<evidence type="ECO:0000313" key="5">
    <source>
        <dbReference type="Proteomes" id="UP000466894"/>
    </source>
</evidence>
<name>A0A7I7PDF2_9MYCO</name>
<dbReference type="Pfam" id="PF13380">
    <property type="entry name" value="CoA_binding_2"/>
    <property type="match status" value="1"/>
</dbReference>
<keyword evidence="4" id="KW-1185">Reference proteome</keyword>
<reference evidence="2" key="3">
    <citation type="submission" date="2020-02" db="EMBL/GenBank/DDBJ databases">
        <authorList>
            <person name="Matsumoto Y."/>
            <person name="Motooka D."/>
            <person name="Nakamura S."/>
        </authorList>
    </citation>
    <scope>NUCLEOTIDE SEQUENCE</scope>
    <source>
        <strain evidence="2">JCM 16367</strain>
    </source>
</reference>
<dbReference type="EMBL" id="AP022583">
    <property type="protein sequence ID" value="BBY06602.1"/>
    <property type="molecule type" value="Genomic_DNA"/>
</dbReference>
<evidence type="ECO:0000313" key="4">
    <source>
        <dbReference type="Proteomes" id="UP000192374"/>
    </source>
</evidence>
<dbReference type="Proteomes" id="UP000466894">
    <property type="component" value="Chromosome"/>
</dbReference>
<dbReference type="Gene3D" id="3.40.50.720">
    <property type="entry name" value="NAD(P)-binding Rossmann-like Domain"/>
    <property type="match status" value="1"/>
</dbReference>
<reference evidence="3 4" key="1">
    <citation type="submission" date="2017-02" db="EMBL/GenBank/DDBJ databases">
        <title>The new phylogeny of genus Mycobacterium.</title>
        <authorList>
            <person name="Tortoli E."/>
            <person name="Trovato A."/>
            <person name="Cirillo D.M."/>
        </authorList>
    </citation>
    <scope>NUCLEOTIDE SEQUENCE [LARGE SCALE GENOMIC DNA]</scope>
    <source>
        <strain evidence="3 4">DSM 45145</strain>
    </source>
</reference>
<organism evidence="2 5">
    <name type="scientific">Mycobacterium noviomagense</name>
    <dbReference type="NCBI Taxonomy" id="459858"/>
    <lineage>
        <taxon>Bacteria</taxon>
        <taxon>Bacillati</taxon>
        <taxon>Actinomycetota</taxon>
        <taxon>Actinomycetes</taxon>
        <taxon>Mycobacteriales</taxon>
        <taxon>Mycobacteriaceae</taxon>
        <taxon>Mycobacterium</taxon>
    </lineage>
</organism>
<evidence type="ECO:0000313" key="2">
    <source>
        <dbReference type="EMBL" id="BBY06602.1"/>
    </source>
</evidence>
<proteinExistence type="predicted"/>
<evidence type="ECO:0000259" key="1">
    <source>
        <dbReference type="SMART" id="SM00881"/>
    </source>
</evidence>
<protein>
    <submittedName>
        <fullName evidence="2">CoA-binding protein</fullName>
    </submittedName>
</protein>
<dbReference type="InterPro" id="IPR003781">
    <property type="entry name" value="CoA-bd"/>
</dbReference>
<dbReference type="AlphaFoldDB" id="A0A7I7PDF2"/>
<dbReference type="PANTHER" id="PTHR33303:SF2">
    <property type="entry name" value="COA-BINDING DOMAIN-CONTAINING PROTEIN"/>
    <property type="match status" value="1"/>
</dbReference>
<dbReference type="KEGG" id="mnv:MNVI_19200"/>
<feature type="domain" description="CoA-binding" evidence="1">
    <location>
        <begin position="13"/>
        <end position="109"/>
    </location>
</feature>
<accession>A0A7I7PDF2</accession>
<dbReference type="RefSeq" id="WP_083089325.1">
    <property type="nucleotide sequence ID" value="NZ_AP022583.1"/>
</dbReference>
<evidence type="ECO:0000313" key="3">
    <source>
        <dbReference type="EMBL" id="ORB11562.1"/>
    </source>
</evidence>
<dbReference type="EMBL" id="MVIC01000048">
    <property type="protein sequence ID" value="ORB11562.1"/>
    <property type="molecule type" value="Genomic_DNA"/>
</dbReference>
<dbReference type="InterPro" id="IPR036291">
    <property type="entry name" value="NAD(P)-bd_dom_sf"/>
</dbReference>
<dbReference type="SMART" id="SM00881">
    <property type="entry name" value="CoA_binding"/>
    <property type="match status" value="1"/>
</dbReference>
<sequence>MTGQPDAAALQEILRQTRSIAVVGASDKPGRPSHGVYSYLVSTGDYEVYPVNPTITGIDGAPVYPSLADLPVVPDMVDVFRRYDELPSVLADTLALQPRPKYLWLQQGLWHEEVAREAEAAGLQVVMDRCLKVDHSRLCRR</sequence>
<dbReference type="PANTHER" id="PTHR33303">
    <property type="entry name" value="CYTOPLASMIC PROTEIN-RELATED"/>
    <property type="match status" value="1"/>
</dbReference>
<dbReference type="Proteomes" id="UP000192374">
    <property type="component" value="Unassembled WGS sequence"/>
</dbReference>
<gene>
    <name evidence="3" type="ORF">BST37_19040</name>
    <name evidence="2" type="ORF">MNVI_19200</name>
</gene>
<reference evidence="2 5" key="2">
    <citation type="journal article" date="2019" name="Emerg. Microbes Infect.">
        <title>Comprehensive subspecies identification of 175 nontuberculous mycobacteria species based on 7547 genomic profiles.</title>
        <authorList>
            <person name="Matsumoto Y."/>
            <person name="Kinjo T."/>
            <person name="Motooka D."/>
            <person name="Nabeya D."/>
            <person name="Jung N."/>
            <person name="Uechi K."/>
            <person name="Horii T."/>
            <person name="Iida T."/>
            <person name="Fujita J."/>
            <person name="Nakamura S."/>
        </authorList>
    </citation>
    <scope>NUCLEOTIDE SEQUENCE [LARGE SCALE GENOMIC DNA]</scope>
    <source>
        <strain evidence="2 5">JCM 16367</strain>
    </source>
</reference>
<dbReference type="OrthoDB" id="9804695at2"/>
<dbReference type="SUPFAM" id="SSF51735">
    <property type="entry name" value="NAD(P)-binding Rossmann-fold domains"/>
    <property type="match status" value="1"/>
</dbReference>